<gene>
    <name evidence="7" type="primary">LOC115738151</name>
</gene>
<reference evidence="7" key="1">
    <citation type="submission" date="2025-08" db="UniProtKB">
        <authorList>
            <consortium name="RefSeq"/>
        </authorList>
    </citation>
    <scope>IDENTIFICATION</scope>
    <source>
        <tissue evidence="7">Leaf</tissue>
    </source>
</reference>
<dbReference type="SUPFAM" id="SSF53756">
    <property type="entry name" value="UDP-Glycosyltransferase/glycogen phosphorylase"/>
    <property type="match status" value="1"/>
</dbReference>
<dbReference type="CDD" id="cd03784">
    <property type="entry name" value="GT1_Gtf-like"/>
    <property type="match status" value="1"/>
</dbReference>
<dbReference type="GO" id="GO:0008194">
    <property type="term" value="F:UDP-glycosyltransferase activity"/>
    <property type="evidence" value="ECO:0007669"/>
    <property type="project" value="InterPro"/>
</dbReference>
<dbReference type="GeneID" id="115738151"/>
<dbReference type="OrthoDB" id="5835829at2759"/>
<feature type="domain" description="Glycosyltransferase N-terminal" evidence="5">
    <location>
        <begin position="8"/>
        <end position="234"/>
    </location>
</feature>
<proteinExistence type="inferred from homology"/>
<dbReference type="PANTHER" id="PTHR48044:SF29">
    <property type="entry name" value="GLYCOSYLTRANSFERASE"/>
    <property type="match status" value="1"/>
</dbReference>
<evidence type="ECO:0000259" key="5">
    <source>
        <dbReference type="Pfam" id="PF26168"/>
    </source>
</evidence>
<dbReference type="Gene3D" id="3.40.50.2000">
    <property type="entry name" value="Glycogen Phosphorylase B"/>
    <property type="match status" value="2"/>
</dbReference>
<evidence type="ECO:0000313" key="6">
    <source>
        <dbReference type="Proteomes" id="UP000827889"/>
    </source>
</evidence>
<evidence type="ECO:0000256" key="3">
    <source>
        <dbReference type="RuleBase" id="RU003718"/>
    </source>
</evidence>
<dbReference type="AlphaFoldDB" id="A0A8B8NVI7"/>
<evidence type="ECO:0000256" key="2">
    <source>
        <dbReference type="ARBA" id="ARBA00022679"/>
    </source>
</evidence>
<keyword evidence="3" id="KW-0328">Glycosyltransferase</keyword>
<protein>
    <recommendedName>
        <fullName evidence="4">Glycosyltransferase</fullName>
        <ecNumber evidence="4">2.4.1.-</ecNumber>
    </recommendedName>
</protein>
<dbReference type="EC" id="2.4.1.-" evidence="4"/>
<dbReference type="KEGG" id="rarg:115738151"/>
<dbReference type="PANTHER" id="PTHR48044">
    <property type="entry name" value="GLYCOSYLTRANSFERASE"/>
    <property type="match status" value="1"/>
</dbReference>
<comment type="similarity">
    <text evidence="1 3">Belongs to the UDP-glycosyltransferase family.</text>
</comment>
<dbReference type="GO" id="GO:1901137">
    <property type="term" value="P:carbohydrate derivative biosynthetic process"/>
    <property type="evidence" value="ECO:0007669"/>
    <property type="project" value="UniProtKB-ARBA"/>
</dbReference>
<dbReference type="FunFam" id="3.40.50.2000:FF:000060">
    <property type="entry name" value="Glycosyltransferase"/>
    <property type="match status" value="1"/>
</dbReference>
<dbReference type="RefSeq" id="XP_030526542.1">
    <property type="nucleotide sequence ID" value="XM_030670682.2"/>
</dbReference>
<accession>A0A8B8NVI7</accession>
<organism evidence="6 7">
    <name type="scientific">Rhodamnia argentea</name>
    <dbReference type="NCBI Taxonomy" id="178133"/>
    <lineage>
        <taxon>Eukaryota</taxon>
        <taxon>Viridiplantae</taxon>
        <taxon>Streptophyta</taxon>
        <taxon>Embryophyta</taxon>
        <taxon>Tracheophyta</taxon>
        <taxon>Spermatophyta</taxon>
        <taxon>Magnoliopsida</taxon>
        <taxon>eudicotyledons</taxon>
        <taxon>Gunneridae</taxon>
        <taxon>Pentapetalae</taxon>
        <taxon>rosids</taxon>
        <taxon>malvids</taxon>
        <taxon>Myrtales</taxon>
        <taxon>Myrtaceae</taxon>
        <taxon>Myrtoideae</taxon>
        <taxon>Myrteae</taxon>
        <taxon>Australasian group</taxon>
        <taxon>Rhodamnia</taxon>
    </lineage>
</organism>
<dbReference type="Pfam" id="PF26168">
    <property type="entry name" value="Glyco_transf_N"/>
    <property type="match status" value="1"/>
</dbReference>
<dbReference type="Pfam" id="PF00201">
    <property type="entry name" value="UDPGT"/>
    <property type="match status" value="1"/>
</dbReference>
<sequence>MATTRRTIRVLMLPWLAHGHIGPFLELAKMLSKRNVLVFLCSSPVNLSSIEISHEYCSTIELVELHVPSLPGLPPQYHTTKGLPPHLMPKLKEAFDMAGPNLFDIIADCRPDLLIFDFLLPWVPKVARSHGIPTVSFLSMAAGASSYVLQSIKRPGKEYPFKAIHLQDHWRAKLKNQVEQASENGMSDTERAVRSIDHSLGLIFLKTSRELEGKYIDYLSDLLGKKVVPVGPLVQDLVRKDGNPIIEWLKQKERSSTIFVSFGTEYFLTEREREETAYGLELSNVNFIWVVKFPKEEHIKLEEALPKGFLGRVRDRGLVIQGWAPQAMILAHPSIGGFVSHCGWSSVMESMKFGVPIIAMPMHLDQPLNARVVEDLGVGLEVSRNESGELEREEIAKVIKGVVVEEGGECVRNKVKEVSVGIRNKGDEEIDEVEDEIVRLCGIAMDSG</sequence>
<dbReference type="Proteomes" id="UP000827889">
    <property type="component" value="Chromosome 8"/>
</dbReference>
<evidence type="ECO:0000313" key="7">
    <source>
        <dbReference type="RefSeq" id="XP_030526542.1"/>
    </source>
</evidence>
<name>A0A8B8NVI7_9MYRT</name>
<evidence type="ECO:0000256" key="4">
    <source>
        <dbReference type="RuleBase" id="RU362057"/>
    </source>
</evidence>
<dbReference type="PROSITE" id="PS00375">
    <property type="entry name" value="UDPGT"/>
    <property type="match status" value="1"/>
</dbReference>
<keyword evidence="2 3" id="KW-0808">Transferase</keyword>
<dbReference type="InterPro" id="IPR035595">
    <property type="entry name" value="UDP_glycos_trans_CS"/>
</dbReference>
<evidence type="ECO:0000256" key="1">
    <source>
        <dbReference type="ARBA" id="ARBA00009995"/>
    </source>
</evidence>
<dbReference type="InterPro" id="IPR058980">
    <property type="entry name" value="Glyco_transf_N"/>
</dbReference>
<keyword evidence="6" id="KW-1185">Reference proteome</keyword>
<dbReference type="InterPro" id="IPR002213">
    <property type="entry name" value="UDP_glucos_trans"/>
</dbReference>